<protein>
    <submittedName>
        <fullName evidence="6">Succinylglutamate desuccinylase / Aspartoacylase family protein</fullName>
    </submittedName>
</protein>
<dbReference type="InterPro" id="IPR053138">
    <property type="entry name" value="N-alpha-Ac-DABA_deacetylase"/>
</dbReference>
<dbReference type="InterPro" id="IPR043795">
    <property type="entry name" value="N-alpha-Ac-DABA-like"/>
</dbReference>
<dbReference type="RefSeq" id="WP_145366901.1">
    <property type="nucleotide sequence ID" value="NZ_CP036275.1"/>
</dbReference>
<feature type="domain" description="Succinylglutamate desuccinylase/Aspartoacylase catalytic" evidence="5">
    <location>
        <begin position="49"/>
        <end position="226"/>
    </location>
</feature>
<dbReference type="SUPFAM" id="SSF53187">
    <property type="entry name" value="Zn-dependent exopeptidases"/>
    <property type="match status" value="1"/>
</dbReference>
<dbReference type="PANTHER" id="PTHR37326">
    <property type="entry name" value="BLL3975 PROTEIN"/>
    <property type="match status" value="1"/>
</dbReference>
<keyword evidence="3" id="KW-0378">Hydrolase</keyword>
<dbReference type="InterPro" id="IPR055438">
    <property type="entry name" value="AstE_AspA_cat"/>
</dbReference>
<proteinExistence type="predicted"/>
<gene>
    <name evidence="6" type="ORF">Mal4_04990</name>
</gene>
<dbReference type="OrthoDB" id="9782876at2"/>
<dbReference type="GO" id="GO:0016788">
    <property type="term" value="F:hydrolase activity, acting on ester bonds"/>
    <property type="evidence" value="ECO:0007669"/>
    <property type="project" value="InterPro"/>
</dbReference>
<dbReference type="EMBL" id="CP036275">
    <property type="protein sequence ID" value="QDU36215.1"/>
    <property type="molecule type" value="Genomic_DNA"/>
</dbReference>
<dbReference type="KEGG" id="mri:Mal4_04990"/>
<evidence type="ECO:0000256" key="2">
    <source>
        <dbReference type="ARBA" id="ARBA00022723"/>
    </source>
</evidence>
<dbReference type="Proteomes" id="UP000320496">
    <property type="component" value="Chromosome"/>
</dbReference>
<evidence type="ECO:0000313" key="6">
    <source>
        <dbReference type="EMBL" id="QDU36215.1"/>
    </source>
</evidence>
<dbReference type="GO" id="GO:0046872">
    <property type="term" value="F:metal ion binding"/>
    <property type="evidence" value="ECO:0007669"/>
    <property type="project" value="UniProtKB-KW"/>
</dbReference>
<keyword evidence="2" id="KW-0479">Metal-binding</keyword>
<evidence type="ECO:0000256" key="1">
    <source>
        <dbReference type="ARBA" id="ARBA00001947"/>
    </source>
</evidence>
<dbReference type="GO" id="GO:0016811">
    <property type="term" value="F:hydrolase activity, acting on carbon-nitrogen (but not peptide) bonds, in linear amides"/>
    <property type="evidence" value="ECO:0007669"/>
    <property type="project" value="InterPro"/>
</dbReference>
<dbReference type="Gene3D" id="3.40.630.10">
    <property type="entry name" value="Zn peptidases"/>
    <property type="match status" value="1"/>
</dbReference>
<keyword evidence="7" id="KW-1185">Reference proteome</keyword>
<dbReference type="PIRSF" id="PIRSF039012">
    <property type="entry name" value="ASP"/>
    <property type="match status" value="1"/>
</dbReference>
<sequence length="366" mass="39928">MSGRSKKLVLGGVSVRPGEVKDIRLKISETYTGDPIATPIRVINARRSGPCVFVSAAIHGDELTGTGIIHELLNGDPLELKRGTLLLVPVVNVFGFENHDRYLPDRRDLNRQFPGSVTGSLASRIAKTFMEEIVAQCQYGVDLHAAAASRTNFPNVRADLSMPEVRRIARAFGCELVIDGAGPVGCMRREACRKGCATMILEAGEPLKVEPAMLEIGVRGVRNVLMELDMLDGERILPPYQTTVRKTTWIRAEVGGFLRFHVKPGDLVKHGQPVASNFTILGEHQNLLVSPVDGVVLGMTTIPAVKPGEPVCHIALPGRNLKSIRKAVNAMDPEDIHQRVRDDMATRIQVTTHDEMDDALESAGDD</sequence>
<accession>A0A517Z165</accession>
<reference evidence="6 7" key="1">
    <citation type="submission" date="2019-02" db="EMBL/GenBank/DDBJ databases">
        <title>Deep-cultivation of Planctomycetes and their phenomic and genomic characterization uncovers novel biology.</title>
        <authorList>
            <person name="Wiegand S."/>
            <person name="Jogler M."/>
            <person name="Boedeker C."/>
            <person name="Pinto D."/>
            <person name="Vollmers J."/>
            <person name="Rivas-Marin E."/>
            <person name="Kohn T."/>
            <person name="Peeters S.H."/>
            <person name="Heuer A."/>
            <person name="Rast P."/>
            <person name="Oberbeckmann S."/>
            <person name="Bunk B."/>
            <person name="Jeske O."/>
            <person name="Meyerdierks A."/>
            <person name="Storesund J.E."/>
            <person name="Kallscheuer N."/>
            <person name="Luecker S."/>
            <person name="Lage O.M."/>
            <person name="Pohl T."/>
            <person name="Merkel B.J."/>
            <person name="Hornburger P."/>
            <person name="Mueller R.-W."/>
            <person name="Bruemmer F."/>
            <person name="Labrenz M."/>
            <person name="Spormann A.M."/>
            <person name="Op den Camp H."/>
            <person name="Overmann J."/>
            <person name="Amann R."/>
            <person name="Jetten M.S.M."/>
            <person name="Mascher T."/>
            <person name="Medema M.H."/>
            <person name="Devos D.P."/>
            <person name="Kaster A.-K."/>
            <person name="Ovreas L."/>
            <person name="Rohde M."/>
            <person name="Galperin M.Y."/>
            <person name="Jogler C."/>
        </authorList>
    </citation>
    <scope>NUCLEOTIDE SEQUENCE [LARGE SCALE GENOMIC DNA]</scope>
    <source>
        <strain evidence="6 7">Mal4</strain>
    </source>
</reference>
<evidence type="ECO:0000256" key="3">
    <source>
        <dbReference type="ARBA" id="ARBA00022801"/>
    </source>
</evidence>
<keyword evidence="4" id="KW-0862">Zinc</keyword>
<comment type="cofactor">
    <cofactor evidence="1">
        <name>Zn(2+)</name>
        <dbReference type="ChEBI" id="CHEBI:29105"/>
    </cofactor>
</comment>
<name>A0A517Z165_9PLAN</name>
<evidence type="ECO:0000313" key="7">
    <source>
        <dbReference type="Proteomes" id="UP000320496"/>
    </source>
</evidence>
<evidence type="ECO:0000259" key="5">
    <source>
        <dbReference type="Pfam" id="PF24827"/>
    </source>
</evidence>
<dbReference type="CDD" id="cd06251">
    <property type="entry name" value="M14_ASTE_ASPA-like"/>
    <property type="match status" value="1"/>
</dbReference>
<dbReference type="AlphaFoldDB" id="A0A517Z165"/>
<organism evidence="6 7">
    <name type="scientific">Maioricimonas rarisocia</name>
    <dbReference type="NCBI Taxonomy" id="2528026"/>
    <lineage>
        <taxon>Bacteria</taxon>
        <taxon>Pseudomonadati</taxon>
        <taxon>Planctomycetota</taxon>
        <taxon>Planctomycetia</taxon>
        <taxon>Planctomycetales</taxon>
        <taxon>Planctomycetaceae</taxon>
        <taxon>Maioricimonas</taxon>
    </lineage>
</organism>
<dbReference type="PANTHER" id="PTHR37326:SF1">
    <property type="entry name" value="BLL3975 PROTEIN"/>
    <property type="match status" value="1"/>
</dbReference>
<evidence type="ECO:0000256" key="4">
    <source>
        <dbReference type="ARBA" id="ARBA00022833"/>
    </source>
</evidence>
<dbReference type="Pfam" id="PF24827">
    <property type="entry name" value="AstE_AspA_cat"/>
    <property type="match status" value="1"/>
</dbReference>